<dbReference type="Proteomes" id="UP001214553">
    <property type="component" value="Chromosome"/>
</dbReference>
<keyword evidence="1" id="KW-0732">Signal</keyword>
<dbReference type="PANTHER" id="PTHR30006">
    <property type="entry name" value="THIAMINE-BINDING PERIPLASMIC PROTEIN-RELATED"/>
    <property type="match status" value="1"/>
</dbReference>
<evidence type="ECO:0000313" key="2">
    <source>
        <dbReference type="EMBL" id="WEG10730.1"/>
    </source>
</evidence>
<dbReference type="RefSeq" id="WP_275280126.1">
    <property type="nucleotide sequence ID" value="NZ_CP119108.1"/>
</dbReference>
<sequence length="356" mass="38922">MLTGCSGSGGTTPSANVSATATDDMDALVKAAQAERTLTIYTAVQKEQMAPWVADFTQKYKVQVKIQRLSSADLGTAFETQEKAGKTTADVLETSNWGQQESWIKNGWLANYTPKSADQYPAERVEPGYLYPLYQSNGAIAWNTKVVPENVQKELAENPWDALLDPALKGKIVLIDPANGGSGMAYYANLIYNLGDEYGWAYLEKLAAQKPAIATSIASISQQIAAGTYYATDFGDEAIFGPLTEEGAPVQYQGLSDTMNVTQFIQSVPADAPHPAAARLWAEWSTSLAGQTSMTKATGGSSSIEGWKDNNTYRDATSWYTPPETEYIDWRTDPRLQGDQFKKFMAKWDDTFGVSR</sequence>
<gene>
    <name evidence="2" type="ORF">PU630_16330</name>
</gene>
<name>A0ABY8C339_9MICO</name>
<dbReference type="EMBL" id="CP119108">
    <property type="protein sequence ID" value="WEG10730.1"/>
    <property type="molecule type" value="Genomic_DNA"/>
</dbReference>
<protein>
    <submittedName>
        <fullName evidence="2">Extracellular solute-binding protein</fullName>
    </submittedName>
</protein>
<organism evidence="2 3">
    <name type="scientific">Microbacterium horticulturae</name>
    <dbReference type="NCBI Taxonomy" id="3028316"/>
    <lineage>
        <taxon>Bacteria</taxon>
        <taxon>Bacillati</taxon>
        <taxon>Actinomycetota</taxon>
        <taxon>Actinomycetes</taxon>
        <taxon>Micrococcales</taxon>
        <taxon>Microbacteriaceae</taxon>
        <taxon>Microbacterium</taxon>
    </lineage>
</organism>
<evidence type="ECO:0000313" key="3">
    <source>
        <dbReference type="Proteomes" id="UP001214553"/>
    </source>
</evidence>
<reference evidence="2 3" key="1">
    <citation type="submission" date="2023-03" db="EMBL/GenBank/DDBJ databases">
        <title>Genome sequence of Microbacterium sp. KACC 23027.</title>
        <authorList>
            <person name="Kim S."/>
            <person name="Heo J."/>
            <person name="Kwon S.-W."/>
        </authorList>
    </citation>
    <scope>NUCLEOTIDE SEQUENCE [LARGE SCALE GENOMIC DNA]</scope>
    <source>
        <strain evidence="2 3">KACC 23027</strain>
    </source>
</reference>
<keyword evidence="3" id="KW-1185">Reference proteome</keyword>
<dbReference type="Pfam" id="PF01547">
    <property type="entry name" value="SBP_bac_1"/>
    <property type="match status" value="1"/>
</dbReference>
<dbReference type="Gene3D" id="3.40.190.10">
    <property type="entry name" value="Periplasmic binding protein-like II"/>
    <property type="match status" value="2"/>
</dbReference>
<dbReference type="SUPFAM" id="SSF53850">
    <property type="entry name" value="Periplasmic binding protein-like II"/>
    <property type="match status" value="1"/>
</dbReference>
<evidence type="ECO:0000256" key="1">
    <source>
        <dbReference type="ARBA" id="ARBA00022729"/>
    </source>
</evidence>
<proteinExistence type="predicted"/>
<dbReference type="InterPro" id="IPR006059">
    <property type="entry name" value="SBP"/>
</dbReference>
<accession>A0ABY8C339</accession>